<organism evidence="1">
    <name type="scientific">Rhizophora mucronata</name>
    <name type="common">Asiatic mangrove</name>
    <dbReference type="NCBI Taxonomy" id="61149"/>
    <lineage>
        <taxon>Eukaryota</taxon>
        <taxon>Viridiplantae</taxon>
        <taxon>Streptophyta</taxon>
        <taxon>Embryophyta</taxon>
        <taxon>Tracheophyta</taxon>
        <taxon>Spermatophyta</taxon>
        <taxon>Magnoliopsida</taxon>
        <taxon>eudicotyledons</taxon>
        <taxon>Gunneridae</taxon>
        <taxon>Pentapetalae</taxon>
        <taxon>rosids</taxon>
        <taxon>fabids</taxon>
        <taxon>Malpighiales</taxon>
        <taxon>Rhizophoraceae</taxon>
        <taxon>Rhizophora</taxon>
    </lineage>
</organism>
<dbReference type="AlphaFoldDB" id="A0A2P2PRD6"/>
<reference evidence="1" key="1">
    <citation type="submission" date="2018-02" db="EMBL/GenBank/DDBJ databases">
        <title>Rhizophora mucronata_Transcriptome.</title>
        <authorList>
            <person name="Meera S.P."/>
            <person name="Sreeshan A."/>
            <person name="Augustine A."/>
        </authorList>
    </citation>
    <scope>NUCLEOTIDE SEQUENCE</scope>
    <source>
        <tissue evidence="1">Leaf</tissue>
    </source>
</reference>
<dbReference type="EMBL" id="GGEC01076725">
    <property type="protein sequence ID" value="MBX57209.1"/>
    <property type="molecule type" value="Transcribed_RNA"/>
</dbReference>
<proteinExistence type="predicted"/>
<sequence>MKIYRQNYRKMKPVEELAILQNVICISVIVNNNTQFEKIGIIRIKITVWLPYLKEACRGPSI</sequence>
<name>A0A2P2PRD6_RHIMU</name>
<evidence type="ECO:0000313" key="1">
    <source>
        <dbReference type="EMBL" id="MBX57209.1"/>
    </source>
</evidence>
<protein>
    <submittedName>
        <fullName evidence="1">Uncharacterized protein</fullName>
    </submittedName>
</protein>
<accession>A0A2P2PRD6</accession>